<feature type="non-terminal residue" evidence="1">
    <location>
        <position position="175"/>
    </location>
</feature>
<dbReference type="AlphaFoldDB" id="D8QJT4"/>
<dbReference type="OrthoDB" id="10544036at2759"/>
<accession>D8QJT4</accession>
<reference evidence="1 2" key="1">
    <citation type="journal article" date="2010" name="Nat. Biotechnol.">
        <title>Genome sequence of the model mushroom Schizophyllum commune.</title>
        <authorList>
            <person name="Ohm R.A."/>
            <person name="de Jong J.F."/>
            <person name="Lugones L.G."/>
            <person name="Aerts A."/>
            <person name="Kothe E."/>
            <person name="Stajich J.E."/>
            <person name="de Vries R.P."/>
            <person name="Record E."/>
            <person name="Levasseur A."/>
            <person name="Baker S.E."/>
            <person name="Bartholomew K.A."/>
            <person name="Coutinho P.M."/>
            <person name="Erdmann S."/>
            <person name="Fowler T.J."/>
            <person name="Gathman A.C."/>
            <person name="Lombard V."/>
            <person name="Henrissat B."/>
            <person name="Knabe N."/>
            <person name="Kuees U."/>
            <person name="Lilly W.W."/>
            <person name="Lindquist E."/>
            <person name="Lucas S."/>
            <person name="Magnuson J.K."/>
            <person name="Piumi F."/>
            <person name="Raudaskoski M."/>
            <person name="Salamov A."/>
            <person name="Schmutz J."/>
            <person name="Schwarze F.W.M.R."/>
            <person name="vanKuyk P.A."/>
            <person name="Horton J.S."/>
            <person name="Grigoriev I.V."/>
            <person name="Woesten H.A.B."/>
        </authorList>
    </citation>
    <scope>NUCLEOTIDE SEQUENCE [LARGE SCALE GENOMIC DNA]</scope>
    <source>
        <strain evidence="2">H4-8 / FGSC 9210</strain>
    </source>
</reference>
<gene>
    <name evidence="1" type="ORF">SCHCODRAFT_114106</name>
</gene>
<dbReference type="EMBL" id="GL377315">
    <property type="protein sequence ID" value="EFI91769.1"/>
    <property type="molecule type" value="Genomic_DNA"/>
</dbReference>
<evidence type="ECO:0000313" key="1">
    <source>
        <dbReference type="EMBL" id="EFI91769.1"/>
    </source>
</evidence>
<keyword evidence="2" id="KW-1185">Reference proteome</keyword>
<dbReference type="VEuPathDB" id="FungiDB:SCHCODRAFT_02519679"/>
<dbReference type="InParanoid" id="D8QJT4"/>
<sequence>MHAIQAQSQEIVLSAAGTFGSQVVDKRRIQSLQHETTDKTVPGRVHEAVPVAPAHGPLIDVHISRNKAWSALCQHSHRQPPIVNVTLTFIVYRRFLRSTRSHPAIHSATSLDPVYHFSPLTLFRTMQFSLTHLFLVLSAVAAMAAATESMKIPENKNATMNVQKMQKNPTVHQVN</sequence>
<evidence type="ECO:0000313" key="2">
    <source>
        <dbReference type="Proteomes" id="UP000007431"/>
    </source>
</evidence>
<dbReference type="KEGG" id="scm:SCHCO_02519679"/>
<organism evidence="2">
    <name type="scientific">Schizophyllum commune (strain H4-8 / FGSC 9210)</name>
    <name type="common">Split gill fungus</name>
    <dbReference type="NCBI Taxonomy" id="578458"/>
    <lineage>
        <taxon>Eukaryota</taxon>
        <taxon>Fungi</taxon>
        <taxon>Dikarya</taxon>
        <taxon>Basidiomycota</taxon>
        <taxon>Agaricomycotina</taxon>
        <taxon>Agaricomycetes</taxon>
        <taxon>Agaricomycetidae</taxon>
        <taxon>Agaricales</taxon>
        <taxon>Schizophyllaceae</taxon>
        <taxon>Schizophyllum</taxon>
    </lineage>
</organism>
<name>D8QJT4_SCHCM</name>
<dbReference type="Proteomes" id="UP000007431">
    <property type="component" value="Unassembled WGS sequence"/>
</dbReference>
<dbReference type="HOGENOM" id="CLU_1533445_0_0_1"/>
<protein>
    <submittedName>
        <fullName evidence="1">Uncharacterized protein</fullName>
    </submittedName>
</protein>
<dbReference type="RefSeq" id="XP_003026672.1">
    <property type="nucleotide sequence ID" value="XM_003026626.1"/>
</dbReference>
<dbReference type="GeneID" id="9593712"/>
<proteinExistence type="predicted"/>